<reference evidence="2" key="1">
    <citation type="submission" date="2019-02" db="EMBL/GenBank/DDBJ databases">
        <authorList>
            <person name="Gruber-Vodicka R. H."/>
            <person name="Seah K. B. B."/>
        </authorList>
    </citation>
    <scope>NUCLEOTIDE SEQUENCE</scope>
    <source>
        <strain evidence="2">BECK_BZ163</strain>
        <strain evidence="3">BECK_BZ164</strain>
        <strain evidence="1">BECK_BZ165</strain>
    </source>
</reference>
<dbReference type="EMBL" id="CAADEZ010000094">
    <property type="protein sequence ID" value="VFJ51442.1"/>
    <property type="molecule type" value="Genomic_DNA"/>
</dbReference>
<dbReference type="AlphaFoldDB" id="A0A450SF62"/>
<evidence type="ECO:0000313" key="2">
    <source>
        <dbReference type="EMBL" id="VFJ51442.1"/>
    </source>
</evidence>
<protein>
    <submittedName>
        <fullName evidence="2">Uncharacterized protein</fullName>
    </submittedName>
</protein>
<accession>A0A450SF62</accession>
<sequence length="69" mass="7763">MFFDRNHLSTHQIAPYVYAPACCDCLDIEDLTKDFKFHCPSAKKGSLPLISGSHAERVETRHILSPTDS</sequence>
<dbReference type="EMBL" id="CAADFL010000006">
    <property type="protein sequence ID" value="VFK05875.1"/>
    <property type="molecule type" value="Genomic_DNA"/>
</dbReference>
<evidence type="ECO:0000313" key="1">
    <source>
        <dbReference type="EMBL" id="VFJ45254.1"/>
    </source>
</evidence>
<gene>
    <name evidence="2" type="ORF">BECKFM1743A_GA0114220_100941</name>
    <name evidence="3" type="ORF">BECKFM1743B_GA0114221_100061</name>
    <name evidence="1" type="ORF">BECKFM1743C_GA0114222_100231</name>
</gene>
<name>A0A450SF62_9GAMM</name>
<dbReference type="EMBL" id="CAADFA010000023">
    <property type="protein sequence ID" value="VFJ45254.1"/>
    <property type="molecule type" value="Genomic_DNA"/>
</dbReference>
<organism evidence="2">
    <name type="scientific">Candidatus Kentrum sp. FM</name>
    <dbReference type="NCBI Taxonomy" id="2126340"/>
    <lineage>
        <taxon>Bacteria</taxon>
        <taxon>Pseudomonadati</taxon>
        <taxon>Pseudomonadota</taxon>
        <taxon>Gammaproteobacteria</taxon>
        <taxon>Candidatus Kentrum</taxon>
    </lineage>
</organism>
<evidence type="ECO:0000313" key="3">
    <source>
        <dbReference type="EMBL" id="VFK05875.1"/>
    </source>
</evidence>
<proteinExistence type="predicted"/>